<evidence type="ECO:0000313" key="4">
    <source>
        <dbReference type="Proteomes" id="UP000294823"/>
    </source>
</evidence>
<feature type="transmembrane region" description="Helical" evidence="2">
    <location>
        <begin position="61"/>
        <end position="84"/>
    </location>
</feature>
<feature type="region of interest" description="Disordered" evidence="1">
    <location>
        <begin position="1"/>
        <end position="33"/>
    </location>
</feature>
<organism evidence="3 4">
    <name type="scientific">Halomonas marinisediminis</name>
    <dbReference type="NCBI Taxonomy" id="2546095"/>
    <lineage>
        <taxon>Bacteria</taxon>
        <taxon>Pseudomonadati</taxon>
        <taxon>Pseudomonadota</taxon>
        <taxon>Gammaproteobacteria</taxon>
        <taxon>Oceanospirillales</taxon>
        <taxon>Halomonadaceae</taxon>
        <taxon>Halomonas</taxon>
    </lineage>
</organism>
<dbReference type="PANTHER" id="PTHR34351">
    <property type="entry name" value="SLR1927 PROTEIN-RELATED"/>
    <property type="match status" value="1"/>
</dbReference>
<gene>
    <name evidence="3" type="ORF">E0702_05665</name>
</gene>
<name>A0ABY2D8I5_9GAMM</name>
<dbReference type="Proteomes" id="UP000294823">
    <property type="component" value="Unassembled WGS sequence"/>
</dbReference>
<feature type="transmembrane region" description="Helical" evidence="2">
    <location>
        <begin position="90"/>
        <end position="107"/>
    </location>
</feature>
<evidence type="ECO:0000256" key="2">
    <source>
        <dbReference type="SAM" id="Phobius"/>
    </source>
</evidence>
<keyword evidence="2" id="KW-1133">Transmembrane helix</keyword>
<evidence type="ECO:0000256" key="1">
    <source>
        <dbReference type="SAM" id="MobiDB-lite"/>
    </source>
</evidence>
<keyword evidence="2" id="KW-0812">Transmembrane</keyword>
<proteinExistence type="predicted"/>
<comment type="caution">
    <text evidence="3">The sequence shown here is derived from an EMBL/GenBank/DDBJ whole genome shotgun (WGS) entry which is preliminary data.</text>
</comment>
<accession>A0ABY2D8I5</accession>
<dbReference type="EMBL" id="SLTR01000005">
    <property type="protein sequence ID" value="TDB04236.1"/>
    <property type="molecule type" value="Genomic_DNA"/>
</dbReference>
<dbReference type="PANTHER" id="PTHR34351:SF1">
    <property type="entry name" value="SLR1927 PROTEIN"/>
    <property type="match status" value="1"/>
</dbReference>
<reference evidence="3 4" key="1">
    <citation type="submission" date="2019-03" db="EMBL/GenBank/DDBJ databases">
        <title>Halomonas marinisediminis sp. nov., a moderately halophilic bacterium isolated from the Bohai Gulf.</title>
        <authorList>
            <person name="Ji X."/>
        </authorList>
    </citation>
    <scope>NUCLEOTIDE SEQUENCE [LARGE SCALE GENOMIC DNA]</scope>
    <source>
        <strain evidence="3 4">204</strain>
    </source>
</reference>
<keyword evidence="2" id="KW-0472">Membrane</keyword>
<keyword evidence="4" id="KW-1185">Reference proteome</keyword>
<sequence length="352" mass="37821">MGGGGGTSPEQRSAGGGRGPGQPSTGPRGGDGIVVLTRSAGRRWWRRMAIAPGMALPQRRLFLLPTRFGVGWAVLVLLLLLLGINYQNSLAYALSFWLFAVASVALLRTWRNLLGVRATLRLPAETFAGDEVRLGVVLEGGRPRHAIEVHAAGGRVTEESARAGSTTLDLATGRGEATLRLPACPRGEQRLPLLRLESAWPLGLVRAVAWLASDEALLVYPRPRGEEINEHRHAGPGLESGDFAGLRRAVPGDSPARLAWKQWSRTGVLTAKVFSTPPRQQLWLDYDGCRGDLETRLSTLCARVLTHHQAGDRFGLRLPGVTLAQGEGASQRRQALTALARFRSGSNPGGTP</sequence>
<protein>
    <submittedName>
        <fullName evidence="3">DUF58 domain-containing protein</fullName>
    </submittedName>
</protein>
<evidence type="ECO:0000313" key="3">
    <source>
        <dbReference type="EMBL" id="TDB04236.1"/>
    </source>
</evidence>